<dbReference type="EMBL" id="BK014938">
    <property type="protein sequence ID" value="DAD83583.1"/>
    <property type="molecule type" value="Genomic_DNA"/>
</dbReference>
<name>A0A8S5MNE5_9CAUD</name>
<proteinExistence type="predicted"/>
<sequence length="32" mass="3772">MLLLDVVKVQSFHFTCNVFTFNRHLTISFSLN</sequence>
<protein>
    <submittedName>
        <fullName evidence="1">Uncharacterized protein</fullName>
    </submittedName>
</protein>
<accession>A0A8S5MNE5</accession>
<organism evidence="1">
    <name type="scientific">Siphoviridae sp. ctxc31</name>
    <dbReference type="NCBI Taxonomy" id="2826520"/>
    <lineage>
        <taxon>Viruses</taxon>
        <taxon>Duplodnaviria</taxon>
        <taxon>Heunggongvirae</taxon>
        <taxon>Uroviricota</taxon>
        <taxon>Caudoviricetes</taxon>
    </lineage>
</organism>
<reference evidence="1" key="1">
    <citation type="journal article" date="2021" name="Proc. Natl. Acad. Sci. U.S.A.">
        <title>A Catalog of Tens of Thousands of Viruses from Human Metagenomes Reveals Hidden Associations with Chronic Diseases.</title>
        <authorList>
            <person name="Tisza M.J."/>
            <person name="Buck C.B."/>
        </authorList>
    </citation>
    <scope>NUCLEOTIDE SEQUENCE</scope>
    <source>
        <strain evidence="1">Ctxc31</strain>
    </source>
</reference>
<evidence type="ECO:0000313" key="1">
    <source>
        <dbReference type="EMBL" id="DAD83583.1"/>
    </source>
</evidence>